<proteinExistence type="inferred from homology"/>
<gene>
    <name evidence="5" type="ORF">LY89DRAFT_601018</name>
</gene>
<keyword evidence="2" id="KW-0560">Oxidoreductase</keyword>
<keyword evidence="3" id="KW-0732">Signal</keyword>
<evidence type="ECO:0000256" key="1">
    <source>
        <dbReference type="ARBA" id="ARBA00005466"/>
    </source>
</evidence>
<name>A0A132B8A6_MOLSC</name>
<dbReference type="Proteomes" id="UP000070700">
    <property type="component" value="Unassembled WGS sequence"/>
</dbReference>
<dbReference type="GO" id="GO:0016491">
    <property type="term" value="F:oxidoreductase activity"/>
    <property type="evidence" value="ECO:0007669"/>
    <property type="project" value="UniProtKB-KW"/>
</dbReference>
<keyword evidence="6" id="KW-1185">Reference proteome</keyword>
<dbReference type="OrthoDB" id="415825at2759"/>
<dbReference type="PANTHER" id="PTHR13878">
    <property type="entry name" value="GULONOLACTONE OXIDASE"/>
    <property type="match status" value="1"/>
</dbReference>
<dbReference type="RefSeq" id="XP_018062262.1">
    <property type="nucleotide sequence ID" value="XM_018210177.1"/>
</dbReference>
<accession>A0A132B8A6</accession>
<reference evidence="5 6" key="1">
    <citation type="submission" date="2015-10" db="EMBL/GenBank/DDBJ databases">
        <title>Full genome of DAOMC 229536 Phialocephala scopiformis, a fungal endophyte of spruce producing the potent anti-insectan compound rugulosin.</title>
        <authorList>
            <consortium name="DOE Joint Genome Institute"/>
            <person name="Walker A.K."/>
            <person name="Frasz S.L."/>
            <person name="Seifert K.A."/>
            <person name="Miller J.D."/>
            <person name="Mondo S.J."/>
            <person name="Labutti K."/>
            <person name="Lipzen A."/>
            <person name="Dockter R."/>
            <person name="Kennedy M."/>
            <person name="Grigoriev I.V."/>
            <person name="Spatafora J.W."/>
        </authorList>
    </citation>
    <scope>NUCLEOTIDE SEQUENCE [LARGE SCALE GENOMIC DNA]</scope>
    <source>
        <strain evidence="5 6">CBS 120377</strain>
    </source>
</reference>
<evidence type="ECO:0000313" key="6">
    <source>
        <dbReference type="Proteomes" id="UP000070700"/>
    </source>
</evidence>
<dbReference type="Pfam" id="PF01565">
    <property type="entry name" value="FAD_binding_4"/>
    <property type="match status" value="1"/>
</dbReference>
<dbReference type="AlphaFoldDB" id="A0A132B8A6"/>
<organism evidence="5 6">
    <name type="scientific">Mollisia scopiformis</name>
    <name type="common">Conifer needle endophyte fungus</name>
    <name type="synonym">Phialocephala scopiformis</name>
    <dbReference type="NCBI Taxonomy" id="149040"/>
    <lineage>
        <taxon>Eukaryota</taxon>
        <taxon>Fungi</taxon>
        <taxon>Dikarya</taxon>
        <taxon>Ascomycota</taxon>
        <taxon>Pezizomycotina</taxon>
        <taxon>Leotiomycetes</taxon>
        <taxon>Helotiales</taxon>
        <taxon>Mollisiaceae</taxon>
        <taxon>Mollisia</taxon>
    </lineage>
</organism>
<evidence type="ECO:0000259" key="4">
    <source>
        <dbReference type="PROSITE" id="PS51387"/>
    </source>
</evidence>
<dbReference type="InterPro" id="IPR006094">
    <property type="entry name" value="Oxid_FAD_bind_N"/>
</dbReference>
<dbReference type="GeneID" id="28819903"/>
<sequence length="632" mass="68509">MFFLYVFWILIQSSIYVQGYNFPYEGIQLNDSDVRNYSRIAFGVSSTISSNPTNSTGCKVYPGDAQWPSISEWNKFNSTLGGVLIKGVPPARVCYQPGYDAAQCAVVTSNYYYSNFRNDDPVSIVNEWLDGDSCAPSTTSNATATNSTCNVGAYPAYVVNATTVKHIQMAVNFARNSNIRLIIKNTGHDMRGQSAGAGSLSIWTHHLKDFEYLPSYTIGDYQGKAARVAAGVESLELSAHMRAANSTIVVPGGGTVGSMGGFFQGGGHSSYTSYYGLGADQILAMEVVTADGRFVTADPNNNTDLFWALRGGGGGTYGVVTSAITKAYDAIPMGFSSVIFTTANLSKYVTTVSNETFWTGIRAYLKFGPQICDAGGIGYNFINHGPNGTLTFTTSITIPGMNFTEANDFASGLFTELNDVGVNITNPFATPVSASEVSRLVAAAYPSRGPGEMNTRLASRLFPRENFEDDDLLDDTLGVIRTFVEEGGYTFHGVNHCPTMEVAGNPDNAVNPAYRRAAMHAQGWNSGPAVGPIEVQKKDYERFSRYFQPWRDVSPEAGSYMGEADAAEPEWQQSFYGDNYEKLLGIKQTYDPWGLFWVNTGVGSEGWEVKTPVAGWPTQNGPLCRTNATVRG</sequence>
<dbReference type="SUPFAM" id="SSF56176">
    <property type="entry name" value="FAD-binding/transporter-associated domain-like"/>
    <property type="match status" value="1"/>
</dbReference>
<dbReference type="InterPro" id="IPR036318">
    <property type="entry name" value="FAD-bd_PCMH-like_sf"/>
</dbReference>
<dbReference type="GO" id="GO:0071949">
    <property type="term" value="F:FAD binding"/>
    <property type="evidence" value="ECO:0007669"/>
    <property type="project" value="InterPro"/>
</dbReference>
<comment type="similarity">
    <text evidence="1">Belongs to the oxygen-dependent FAD-linked oxidoreductase family.</text>
</comment>
<evidence type="ECO:0000256" key="3">
    <source>
        <dbReference type="SAM" id="SignalP"/>
    </source>
</evidence>
<dbReference type="EMBL" id="KQ947438">
    <property type="protein sequence ID" value="KUJ07907.1"/>
    <property type="molecule type" value="Genomic_DNA"/>
</dbReference>
<dbReference type="KEGG" id="psco:LY89DRAFT_601018"/>
<dbReference type="InParanoid" id="A0A132B8A6"/>
<dbReference type="InterPro" id="IPR016166">
    <property type="entry name" value="FAD-bd_PCMH"/>
</dbReference>
<dbReference type="PANTHER" id="PTHR13878:SF91">
    <property type="entry name" value="FAD BINDING DOMAIN PROTEIN (AFU_ORTHOLOGUE AFUA_6G12070)-RELATED"/>
    <property type="match status" value="1"/>
</dbReference>
<dbReference type="InterPro" id="IPR050432">
    <property type="entry name" value="FAD-linked_Oxidoreductases_BP"/>
</dbReference>
<feature type="signal peptide" evidence="3">
    <location>
        <begin position="1"/>
        <end position="19"/>
    </location>
</feature>
<feature type="chain" id="PRO_5007287965" evidence="3">
    <location>
        <begin position="20"/>
        <end position="632"/>
    </location>
</feature>
<dbReference type="InterPro" id="IPR012951">
    <property type="entry name" value="BBE"/>
</dbReference>
<dbReference type="Pfam" id="PF08031">
    <property type="entry name" value="BBE"/>
    <property type="match status" value="1"/>
</dbReference>
<dbReference type="STRING" id="149040.A0A132B8A6"/>
<evidence type="ECO:0000256" key="2">
    <source>
        <dbReference type="ARBA" id="ARBA00023002"/>
    </source>
</evidence>
<evidence type="ECO:0000313" key="5">
    <source>
        <dbReference type="EMBL" id="KUJ07907.1"/>
    </source>
</evidence>
<dbReference type="PROSITE" id="PS51387">
    <property type="entry name" value="FAD_PCMH"/>
    <property type="match status" value="1"/>
</dbReference>
<dbReference type="Gene3D" id="3.30.465.10">
    <property type="match status" value="2"/>
</dbReference>
<protein>
    <submittedName>
        <fullName evidence="5">FAD binding domain-containing protein</fullName>
    </submittedName>
</protein>
<feature type="domain" description="FAD-binding PCMH-type" evidence="4">
    <location>
        <begin position="151"/>
        <end position="330"/>
    </location>
</feature>
<dbReference type="InterPro" id="IPR016169">
    <property type="entry name" value="FAD-bd_PCMH_sub2"/>
</dbReference>